<dbReference type="InterPro" id="IPR011009">
    <property type="entry name" value="Kinase-like_dom_sf"/>
</dbReference>
<dbReference type="PANTHER" id="PTHR38248:SF2">
    <property type="entry name" value="FUNK1 11"/>
    <property type="match status" value="1"/>
</dbReference>
<reference evidence="2 3" key="1">
    <citation type="journal article" date="2016" name="Mol. Biol. Evol.">
        <title>Comparative Genomics of Early-Diverging Mushroom-Forming Fungi Provides Insights into the Origins of Lignocellulose Decay Capabilities.</title>
        <authorList>
            <person name="Nagy L.G."/>
            <person name="Riley R."/>
            <person name="Tritt A."/>
            <person name="Adam C."/>
            <person name="Daum C."/>
            <person name="Floudas D."/>
            <person name="Sun H."/>
            <person name="Yadav J.S."/>
            <person name="Pangilinan J."/>
            <person name="Larsson K.H."/>
            <person name="Matsuura K."/>
            <person name="Barry K."/>
            <person name="Labutti K."/>
            <person name="Kuo R."/>
            <person name="Ohm R.A."/>
            <person name="Bhattacharya S.S."/>
            <person name="Shirouzu T."/>
            <person name="Yoshinaga Y."/>
            <person name="Martin F.M."/>
            <person name="Grigoriev I.V."/>
            <person name="Hibbett D.S."/>
        </authorList>
    </citation>
    <scope>NUCLEOTIDE SEQUENCE [LARGE SCALE GENOMIC DNA]</scope>
    <source>
        <strain evidence="2 3">HHB10207 ss-3</strain>
    </source>
</reference>
<accession>A0A166ETS9</accession>
<dbReference type="InterPro" id="IPR040976">
    <property type="entry name" value="Pkinase_fungal"/>
</dbReference>
<dbReference type="OrthoDB" id="5584477at2759"/>
<proteinExistence type="predicted"/>
<dbReference type="AlphaFoldDB" id="A0A166ETS9"/>
<protein>
    <recommendedName>
        <fullName evidence="1">Fungal-type protein kinase domain-containing protein</fullName>
    </recommendedName>
</protein>
<evidence type="ECO:0000313" key="3">
    <source>
        <dbReference type="Proteomes" id="UP000076798"/>
    </source>
</evidence>
<feature type="domain" description="Fungal-type protein kinase" evidence="1">
    <location>
        <begin position="124"/>
        <end position="499"/>
    </location>
</feature>
<dbReference type="EMBL" id="KV428039">
    <property type="protein sequence ID" value="KZT39936.1"/>
    <property type="molecule type" value="Genomic_DNA"/>
</dbReference>
<dbReference type="PANTHER" id="PTHR38248">
    <property type="entry name" value="FUNK1 6"/>
    <property type="match status" value="1"/>
</dbReference>
<sequence>MKSVSIDTIIETDSDEDTKLKSAQKNLQRHVAQSPDFLPHLSAKAGDCDGMIEDIIASHYDQESRRWEDWPRGLDPGSVYPALHTLMKLCCDPEVHFLNKIEGGSNASASVFLTSFSGRHTVICHEYNELMTQEDLFCLGAHVQDYLSSHLFFKYAYGILFSYHRITFVRFDRAGAILSESLSMAEQPESFIRCLSGFAALAKDSDALDDSISFLKQPFLLSGRSAHDATATFAIEECLYDKRSFRGSSTRIFQIHDVDHPEDKYVLKDWWRSRDDADEAEILRKVSGLFGLPEYVSHWIVRGSNGLVQDTAFLDDNLVPVPEFIAERERNMINYGDPDLDEEEEPPFNRELRIHSRLVLRHKGHHLVPFRESPLVVLTAIHDAILGHWSLYKAGYVHRNVSYGNILVLPSPIPATNYQNYAGLPVPALSNQCTAILNDFDNTVLSSELIAAVDADQRSEEKGTIAYMSAHLLLTKSRINESYRSLVLDDLESFLWVLIGTATWVACPSPVPTDWDNSAECWIQEGLFREDIPNLSSFAYAKYGFLDRFSSKSWSRFKFCDDTSRRYASVITKLSDYMLDRNSDRKKATRAKQPFPIDDDALYLDILNILRESIQSLS</sequence>
<keyword evidence="3" id="KW-1185">Reference proteome</keyword>
<gene>
    <name evidence="2" type="ORF">SISSUDRAFT_1127658</name>
</gene>
<evidence type="ECO:0000259" key="1">
    <source>
        <dbReference type="Pfam" id="PF17667"/>
    </source>
</evidence>
<evidence type="ECO:0000313" key="2">
    <source>
        <dbReference type="EMBL" id="KZT39936.1"/>
    </source>
</evidence>
<name>A0A166ETS9_9AGAM</name>
<dbReference type="Proteomes" id="UP000076798">
    <property type="component" value="Unassembled WGS sequence"/>
</dbReference>
<organism evidence="2 3">
    <name type="scientific">Sistotremastrum suecicum HHB10207 ss-3</name>
    <dbReference type="NCBI Taxonomy" id="1314776"/>
    <lineage>
        <taxon>Eukaryota</taxon>
        <taxon>Fungi</taxon>
        <taxon>Dikarya</taxon>
        <taxon>Basidiomycota</taxon>
        <taxon>Agaricomycotina</taxon>
        <taxon>Agaricomycetes</taxon>
        <taxon>Sistotremastrales</taxon>
        <taxon>Sistotremastraceae</taxon>
        <taxon>Sistotremastrum</taxon>
    </lineage>
</organism>
<dbReference type="SUPFAM" id="SSF56112">
    <property type="entry name" value="Protein kinase-like (PK-like)"/>
    <property type="match status" value="1"/>
</dbReference>
<dbReference type="Pfam" id="PF17667">
    <property type="entry name" value="Pkinase_fungal"/>
    <property type="match status" value="1"/>
</dbReference>